<sequence length="584" mass="66257">MPFFKVDTEEIAIGPEGGAFDIYYTVEYPVHGVEINVVCHDDWVSVADTTAEGIIKMYAESNPDSCARSSIVSMEYYGNEYDVIVVQQAEGQPPVEQETFAFIINDDDIAETSVTFSIIPADKEMTYIGMLNEKEYMDGFATDEDYFKDDFDFFRDMATMTYGVSVEEYLSMILKCGDTVDEYVNMLDPDTGYYVYAYGMTADCAYLTDLYKQEFRTLPVEMNGMTFEIECVPDKNTAELHVIPSDPGQYYFYSFYKQSEVGKDEIYEQYQEFVTTMIQIYIQQYGITPEQFIEEAASVGEERSVLEDLSDDTDYYAFAVSVAPFGILNSEVTVEEFTTGRKYSSDNVLLLSLSNATEHTVNYEIKASNDDPYVMFTDEYSNWAEYYEYYDAGERIQEAILSGNYDLESMVRRGSEKGIIDDLTGKTEYVVFLFGYDGTDATTELYDGNFVTTGPVSEVSVCLEYDKYFDGTELEAIDPLAFAGASGKAVIPVKAVVTGDADGYYYHIFEGDCTDTSIITDEIAINTMRFFGVTSETHAYIVDYDEVNTFMGVAYDSENNYGPIWRETFTLDREGVSPVEEYEW</sequence>
<reference evidence="1" key="2">
    <citation type="journal article" date="2021" name="PeerJ">
        <title>Extensive microbial diversity within the chicken gut microbiome revealed by metagenomics and culture.</title>
        <authorList>
            <person name="Gilroy R."/>
            <person name="Ravi A."/>
            <person name="Getino M."/>
            <person name="Pursley I."/>
            <person name="Horton D.L."/>
            <person name="Alikhan N.F."/>
            <person name="Baker D."/>
            <person name="Gharbi K."/>
            <person name="Hall N."/>
            <person name="Watson M."/>
            <person name="Adriaenssens E.M."/>
            <person name="Foster-Nyarko E."/>
            <person name="Jarju S."/>
            <person name="Secka A."/>
            <person name="Antonio M."/>
            <person name="Oren A."/>
            <person name="Chaudhuri R.R."/>
            <person name="La Ragione R."/>
            <person name="Hildebrand F."/>
            <person name="Pallen M.J."/>
        </authorList>
    </citation>
    <scope>NUCLEOTIDE SEQUENCE</scope>
    <source>
        <strain evidence="1">10037</strain>
    </source>
</reference>
<evidence type="ECO:0008006" key="3">
    <source>
        <dbReference type="Google" id="ProtNLM"/>
    </source>
</evidence>
<dbReference type="AlphaFoldDB" id="A0A9D9I436"/>
<comment type="caution">
    <text evidence="1">The sequence shown here is derived from an EMBL/GenBank/DDBJ whole genome shotgun (WGS) entry which is preliminary data.</text>
</comment>
<reference evidence="1" key="1">
    <citation type="submission" date="2020-10" db="EMBL/GenBank/DDBJ databases">
        <authorList>
            <person name="Gilroy R."/>
        </authorList>
    </citation>
    <scope>NUCLEOTIDE SEQUENCE</scope>
    <source>
        <strain evidence="1">10037</strain>
    </source>
</reference>
<proteinExistence type="predicted"/>
<dbReference type="EMBL" id="JADIME010000067">
    <property type="protein sequence ID" value="MBO8465600.1"/>
    <property type="molecule type" value="Genomic_DNA"/>
</dbReference>
<evidence type="ECO:0000313" key="2">
    <source>
        <dbReference type="Proteomes" id="UP000823597"/>
    </source>
</evidence>
<organism evidence="1 2">
    <name type="scientific">Candidatus Merdivivens pullistercoris</name>
    <dbReference type="NCBI Taxonomy" id="2840873"/>
    <lineage>
        <taxon>Bacteria</taxon>
        <taxon>Pseudomonadati</taxon>
        <taxon>Bacteroidota</taxon>
        <taxon>Bacteroidia</taxon>
        <taxon>Bacteroidales</taxon>
        <taxon>Muribaculaceae</taxon>
        <taxon>Muribaculaceae incertae sedis</taxon>
        <taxon>Candidatus Merdivivens</taxon>
    </lineage>
</organism>
<name>A0A9D9I436_9BACT</name>
<accession>A0A9D9I436</accession>
<evidence type="ECO:0000313" key="1">
    <source>
        <dbReference type="EMBL" id="MBO8465600.1"/>
    </source>
</evidence>
<dbReference type="Proteomes" id="UP000823597">
    <property type="component" value="Unassembled WGS sequence"/>
</dbReference>
<protein>
    <recommendedName>
        <fullName evidence="3">BACON domain-containing protein</fullName>
    </recommendedName>
</protein>
<gene>
    <name evidence="1" type="ORF">IAB93_06365</name>
</gene>